<proteinExistence type="predicted"/>
<dbReference type="AlphaFoldDB" id="A0A369M1A9"/>
<comment type="caution">
    <text evidence="1">The sequence shown here is derived from an EMBL/GenBank/DDBJ whole genome shotgun (WGS) entry which is preliminary data.</text>
</comment>
<protein>
    <submittedName>
        <fullName evidence="1">Uncharacterized protein</fullName>
    </submittedName>
</protein>
<evidence type="ECO:0000313" key="1">
    <source>
        <dbReference type="EMBL" id="RDB64235.1"/>
    </source>
</evidence>
<name>A0A369M1A9_9ACTN</name>
<keyword evidence="2" id="KW-1185">Reference proteome</keyword>
<sequence>MAMDAFDIALLMANQHADSPVRMRYGTVVGACDESVLSVVPDGQESPVPAVKCCLPVEGSRVVLLVNGTEWLAAAVVGGDCPYGVGDLWITLSSDDPRNRWRGTAWERVLDRMLLASGKRDVAETGGEEEHTHWLPIGDEPGLGYLSATTSLHHRDVNVPHQIHAENSWIEAGITSQTCSYEASSMPPYLVAHMWKRIA</sequence>
<reference evidence="1 2" key="1">
    <citation type="journal article" date="2018" name="Elife">
        <title>Discovery and characterization of a prevalent human gut bacterial enzyme sufficient for the inactivation of a family of plant toxins.</title>
        <authorList>
            <person name="Koppel N."/>
            <person name="Bisanz J.E."/>
            <person name="Pandelia M.E."/>
            <person name="Turnbaugh P.J."/>
            <person name="Balskus E.P."/>
        </authorList>
    </citation>
    <scope>NUCLEOTIDE SEQUENCE [LARGE SCALE GENOMIC DNA]</scope>
    <source>
        <strain evidence="1 2">3C</strain>
    </source>
</reference>
<dbReference type="Proteomes" id="UP000254000">
    <property type="component" value="Unassembled WGS sequence"/>
</dbReference>
<evidence type="ECO:0000313" key="2">
    <source>
        <dbReference type="Proteomes" id="UP000254000"/>
    </source>
</evidence>
<organism evidence="1 2">
    <name type="scientific">Gordonibacter pamelaeae</name>
    <dbReference type="NCBI Taxonomy" id="471189"/>
    <lineage>
        <taxon>Bacteria</taxon>
        <taxon>Bacillati</taxon>
        <taxon>Actinomycetota</taxon>
        <taxon>Coriobacteriia</taxon>
        <taxon>Eggerthellales</taxon>
        <taxon>Eggerthellaceae</taxon>
        <taxon>Gordonibacter</taxon>
    </lineage>
</organism>
<dbReference type="EMBL" id="PPTS01000006">
    <property type="protein sequence ID" value="RDB64235.1"/>
    <property type="molecule type" value="Genomic_DNA"/>
</dbReference>
<accession>A0A369M1A9</accession>
<gene>
    <name evidence="1" type="ORF">C1877_11000</name>
</gene>